<dbReference type="AlphaFoldDB" id="A0A1W0WKW6"/>
<keyword evidence="7" id="KW-1185">Reference proteome</keyword>
<comment type="caution">
    <text evidence="6">The sequence shown here is derived from an EMBL/GenBank/DDBJ whole genome shotgun (WGS) entry which is preliminary data.</text>
</comment>
<evidence type="ECO:0000313" key="6">
    <source>
        <dbReference type="EMBL" id="OQV15860.1"/>
    </source>
</evidence>
<keyword evidence="5" id="KW-0349">Heme</keyword>
<comment type="cofactor">
    <cofactor evidence="5">
        <name>heme</name>
        <dbReference type="ChEBI" id="CHEBI:30413"/>
    </cofactor>
</comment>
<accession>A0A1W0WKW6</accession>
<dbReference type="GO" id="GO:0006082">
    <property type="term" value="P:organic acid metabolic process"/>
    <property type="evidence" value="ECO:0007669"/>
    <property type="project" value="TreeGrafter"/>
</dbReference>
<evidence type="ECO:0000313" key="7">
    <source>
        <dbReference type="Proteomes" id="UP000192578"/>
    </source>
</evidence>
<dbReference type="GO" id="GO:0006805">
    <property type="term" value="P:xenobiotic metabolic process"/>
    <property type="evidence" value="ECO:0007669"/>
    <property type="project" value="TreeGrafter"/>
</dbReference>
<evidence type="ECO:0000256" key="3">
    <source>
        <dbReference type="ARBA" id="ARBA00023004"/>
    </source>
</evidence>
<dbReference type="PANTHER" id="PTHR24300:SF375">
    <property type="entry name" value="CYTOCHROME P450 FAMILY"/>
    <property type="match status" value="1"/>
</dbReference>
<dbReference type="Proteomes" id="UP000192578">
    <property type="component" value="Unassembled WGS sequence"/>
</dbReference>
<dbReference type="EMBL" id="MTYJ01000081">
    <property type="protein sequence ID" value="OQV15860.1"/>
    <property type="molecule type" value="Genomic_DNA"/>
</dbReference>
<reference evidence="7" key="1">
    <citation type="submission" date="2017-01" db="EMBL/GenBank/DDBJ databases">
        <title>Comparative genomics of anhydrobiosis in the tardigrade Hypsibius dujardini.</title>
        <authorList>
            <person name="Yoshida Y."/>
            <person name="Koutsovoulos G."/>
            <person name="Laetsch D."/>
            <person name="Stevens L."/>
            <person name="Kumar S."/>
            <person name="Horikawa D."/>
            <person name="Ishino K."/>
            <person name="Komine S."/>
            <person name="Tomita M."/>
            <person name="Blaxter M."/>
            <person name="Arakawa K."/>
        </authorList>
    </citation>
    <scope>NUCLEOTIDE SEQUENCE [LARGE SCALE GENOMIC DNA]</scope>
    <source>
        <strain evidence="7">Z151</strain>
    </source>
</reference>
<evidence type="ECO:0000256" key="5">
    <source>
        <dbReference type="PIRSR" id="PIRSR602401-1"/>
    </source>
</evidence>
<dbReference type="Gene3D" id="1.10.630.10">
    <property type="entry name" value="Cytochrome P450"/>
    <property type="match status" value="2"/>
</dbReference>
<dbReference type="Pfam" id="PF00067">
    <property type="entry name" value="p450"/>
    <property type="match status" value="2"/>
</dbReference>
<dbReference type="OrthoDB" id="1055148at2759"/>
<dbReference type="PRINTS" id="PR00463">
    <property type="entry name" value="EP450I"/>
</dbReference>
<dbReference type="SUPFAM" id="SSF48264">
    <property type="entry name" value="Cytochrome P450"/>
    <property type="match status" value="2"/>
</dbReference>
<organism evidence="6 7">
    <name type="scientific">Hypsibius exemplaris</name>
    <name type="common">Freshwater tardigrade</name>
    <dbReference type="NCBI Taxonomy" id="2072580"/>
    <lineage>
        <taxon>Eukaryota</taxon>
        <taxon>Metazoa</taxon>
        <taxon>Ecdysozoa</taxon>
        <taxon>Tardigrada</taxon>
        <taxon>Eutardigrada</taxon>
        <taxon>Parachela</taxon>
        <taxon>Hypsibioidea</taxon>
        <taxon>Hypsibiidae</taxon>
        <taxon>Hypsibius</taxon>
    </lineage>
</organism>
<evidence type="ECO:0000256" key="2">
    <source>
        <dbReference type="ARBA" id="ARBA00022723"/>
    </source>
</evidence>
<keyword evidence="2 5" id="KW-0479">Metal-binding</keyword>
<dbReference type="InterPro" id="IPR002401">
    <property type="entry name" value="Cyt_P450_E_grp-I"/>
</dbReference>
<keyword evidence="3 5" id="KW-0408">Iron</keyword>
<evidence type="ECO:0000256" key="4">
    <source>
        <dbReference type="ARBA" id="ARBA00023033"/>
    </source>
</evidence>
<dbReference type="GO" id="GO:0016712">
    <property type="term" value="F:oxidoreductase activity, acting on paired donors, with incorporation or reduction of molecular oxygen, reduced flavin or flavoprotein as one donor, and incorporation of one atom of oxygen"/>
    <property type="evidence" value="ECO:0007669"/>
    <property type="project" value="TreeGrafter"/>
</dbReference>
<dbReference type="GO" id="GO:0020037">
    <property type="term" value="F:heme binding"/>
    <property type="evidence" value="ECO:0007669"/>
    <property type="project" value="InterPro"/>
</dbReference>
<keyword evidence="4" id="KW-0503">Monooxygenase</keyword>
<sequence length="285" mass="32751">MSVSNVICTLCFGKRFEPEDPEFVRLLENNQEFSKLLAQSGPLQAYPSLRFFPGSVKAAWNAIVQINRQMIDTMTAKIQEHRNTYDSNETRDYIDKFLHHQAAEAASPNGIQPPFYDEGLKRNLSAFLRRRNGNHRRHPLNCLIWKLSVAITPRECHSLGVLRANTKKRPCWVIAFQNDVSFIPNFKSVNVDPKLWTDPLTFNPNRFLDDKEKFSNRLTSCRSPSVSVLCVGEALARMEIFLFFANIMQRFLIRPPRDSDIPSTDEYTTGISCRPAPFKIEAVPR</sequence>
<dbReference type="GO" id="GO:0005737">
    <property type="term" value="C:cytoplasm"/>
    <property type="evidence" value="ECO:0007669"/>
    <property type="project" value="TreeGrafter"/>
</dbReference>
<dbReference type="GO" id="GO:0005506">
    <property type="term" value="F:iron ion binding"/>
    <property type="evidence" value="ECO:0007669"/>
    <property type="project" value="InterPro"/>
</dbReference>
<comment type="similarity">
    <text evidence="1">Belongs to the cytochrome P450 family.</text>
</comment>
<dbReference type="PANTHER" id="PTHR24300">
    <property type="entry name" value="CYTOCHROME P450 508A4-RELATED"/>
    <property type="match status" value="1"/>
</dbReference>
<protein>
    <submittedName>
        <fullName evidence="6">Uncharacterized protein</fullName>
    </submittedName>
</protein>
<dbReference type="InterPro" id="IPR001128">
    <property type="entry name" value="Cyt_P450"/>
</dbReference>
<gene>
    <name evidence="6" type="ORF">BV898_09957</name>
</gene>
<feature type="binding site" description="axial binding residue" evidence="5">
    <location>
        <position position="230"/>
    </location>
    <ligand>
        <name>heme</name>
        <dbReference type="ChEBI" id="CHEBI:30413"/>
    </ligand>
    <ligandPart>
        <name>Fe</name>
        <dbReference type="ChEBI" id="CHEBI:18248"/>
    </ligandPart>
</feature>
<evidence type="ECO:0000256" key="1">
    <source>
        <dbReference type="ARBA" id="ARBA00010617"/>
    </source>
</evidence>
<proteinExistence type="inferred from homology"/>
<keyword evidence="4" id="KW-0560">Oxidoreductase</keyword>
<dbReference type="InterPro" id="IPR036396">
    <property type="entry name" value="Cyt_P450_sf"/>
</dbReference>
<name>A0A1W0WKW6_HYPEX</name>
<dbReference type="InterPro" id="IPR050182">
    <property type="entry name" value="Cytochrome_P450_fam2"/>
</dbReference>